<keyword evidence="1 5" id="KW-0732">Signal</keyword>
<feature type="transmembrane region" description="Helical" evidence="4">
    <location>
        <begin position="279"/>
        <end position="301"/>
    </location>
</feature>
<dbReference type="Proteomes" id="UP000827721">
    <property type="component" value="Unassembled WGS sequence"/>
</dbReference>
<dbReference type="PANTHER" id="PTHR32099:SF42">
    <property type="entry name" value="CYSTEINE-RICH RECEPTOR-LIKE PROTEIN KINASE 9-RELATED"/>
    <property type="match status" value="1"/>
</dbReference>
<dbReference type="InterPro" id="IPR002902">
    <property type="entry name" value="GNK2"/>
</dbReference>
<protein>
    <recommendedName>
        <fullName evidence="6">Gnk2-homologous domain-containing protein</fullName>
    </recommendedName>
</protein>
<keyword evidence="4" id="KW-0472">Membrane</keyword>
<feature type="signal peptide" evidence="5">
    <location>
        <begin position="1"/>
        <end position="27"/>
    </location>
</feature>
<dbReference type="PANTHER" id="PTHR32099">
    <property type="entry name" value="CYSTEINE-RICH REPEAT SECRETORY PROTEIN"/>
    <property type="match status" value="1"/>
</dbReference>
<organism evidence="7 8">
    <name type="scientific">Xanthoceras sorbifolium</name>
    <dbReference type="NCBI Taxonomy" id="99658"/>
    <lineage>
        <taxon>Eukaryota</taxon>
        <taxon>Viridiplantae</taxon>
        <taxon>Streptophyta</taxon>
        <taxon>Embryophyta</taxon>
        <taxon>Tracheophyta</taxon>
        <taxon>Spermatophyta</taxon>
        <taxon>Magnoliopsida</taxon>
        <taxon>eudicotyledons</taxon>
        <taxon>Gunneridae</taxon>
        <taxon>Pentapetalae</taxon>
        <taxon>rosids</taxon>
        <taxon>malvids</taxon>
        <taxon>Sapindales</taxon>
        <taxon>Sapindaceae</taxon>
        <taxon>Xanthoceroideae</taxon>
        <taxon>Xanthoceras</taxon>
    </lineage>
</organism>
<keyword evidence="2" id="KW-0677">Repeat</keyword>
<evidence type="ECO:0000313" key="7">
    <source>
        <dbReference type="EMBL" id="KAH7569081.1"/>
    </source>
</evidence>
<gene>
    <name evidence="7" type="ORF">JRO89_XS06G0101800</name>
</gene>
<dbReference type="Pfam" id="PF07714">
    <property type="entry name" value="PK_Tyr_Ser-Thr"/>
    <property type="match status" value="1"/>
</dbReference>
<keyword evidence="4" id="KW-1133">Transmembrane helix</keyword>
<feature type="domain" description="Gnk2-homologous" evidence="6">
    <location>
        <begin position="30"/>
        <end position="136"/>
    </location>
</feature>
<keyword evidence="4" id="KW-0812">Transmembrane</keyword>
<keyword evidence="8" id="KW-1185">Reference proteome</keyword>
<evidence type="ECO:0000256" key="1">
    <source>
        <dbReference type="ARBA" id="ARBA00022729"/>
    </source>
</evidence>
<evidence type="ECO:0000256" key="4">
    <source>
        <dbReference type="SAM" id="Phobius"/>
    </source>
</evidence>
<evidence type="ECO:0000256" key="5">
    <source>
        <dbReference type="SAM" id="SignalP"/>
    </source>
</evidence>
<feature type="chain" id="PRO_5046574614" description="Gnk2-homologous domain-containing protein" evidence="5">
    <location>
        <begin position="28"/>
        <end position="490"/>
    </location>
</feature>
<evidence type="ECO:0000313" key="8">
    <source>
        <dbReference type="Proteomes" id="UP000827721"/>
    </source>
</evidence>
<reference evidence="7 8" key="1">
    <citation type="submission" date="2021-02" db="EMBL/GenBank/DDBJ databases">
        <title>Plant Genome Project.</title>
        <authorList>
            <person name="Zhang R.-G."/>
        </authorList>
    </citation>
    <scope>NUCLEOTIDE SEQUENCE [LARGE SCALE GENOMIC DNA]</scope>
    <source>
        <tissue evidence="7">Leaves</tissue>
    </source>
</reference>
<dbReference type="SUPFAM" id="SSF56112">
    <property type="entry name" value="Protein kinase-like (PK-like)"/>
    <property type="match status" value="1"/>
</dbReference>
<evidence type="ECO:0000259" key="6">
    <source>
        <dbReference type="PROSITE" id="PS51473"/>
    </source>
</evidence>
<dbReference type="Gene3D" id="3.30.430.20">
    <property type="entry name" value="Gnk2 domain, C-X8-C-X2-C motif"/>
    <property type="match status" value="2"/>
</dbReference>
<proteinExistence type="predicted"/>
<sequence>MSNLKFSYMIFVFLVSLSSSLLTFTSAADPTYLYHICSNQNFTRNSTYQSNLNFLLSSLPSNANRSSNGFSNATAGQDPNRVYGLFQCRGDVTTSTCQDCVDFASREVTTTQRCPAQKGAVIWYDECLLRYSDSYIFSTAARNPGIFMYNTNNVTIEPSRFHELMLGLMNEAATQAANDTKKFATRKGNSTTSQTLYTLVQCTQDLSNNDCSGCLQEAISGLPTGRTGGRTLLPSCNCRYELYLFYNESMTASPPPAPMPSPPSPVTKPKGKRRISSSLIIAIVAPITVSAVLFVAGYCFLSRRSARKKYNSVPDDIGKFTLYTYAVSSIGYMSPEYAMHGQFSVKSDVFSFGVLVLEIITGKKNSSFFQTDGAGDLLSYAWKHWRDDTPMQLLDPTLTDSYSRNEVIRCIHLGLLCVQEDPAARPTMATAVLMLNSYSVTLPLPQQPAFFLSRTDISLQITKETDSDQSKSKSVPWSVDDASITEVYPR</sequence>
<evidence type="ECO:0000256" key="2">
    <source>
        <dbReference type="ARBA" id="ARBA00022737"/>
    </source>
</evidence>
<evidence type="ECO:0000256" key="3">
    <source>
        <dbReference type="SAM" id="MobiDB-lite"/>
    </source>
</evidence>
<accession>A0ABQ8HXJ0</accession>
<dbReference type="InterPro" id="IPR038408">
    <property type="entry name" value="GNK2_sf"/>
</dbReference>
<dbReference type="PROSITE" id="PS51473">
    <property type="entry name" value="GNK2"/>
    <property type="match status" value="2"/>
</dbReference>
<name>A0ABQ8HXJ0_9ROSI</name>
<dbReference type="InterPro" id="IPR011009">
    <property type="entry name" value="Kinase-like_dom_sf"/>
</dbReference>
<dbReference type="Gene3D" id="1.10.510.10">
    <property type="entry name" value="Transferase(Phosphotransferase) domain 1"/>
    <property type="match status" value="1"/>
</dbReference>
<dbReference type="Pfam" id="PF01657">
    <property type="entry name" value="Stress-antifung"/>
    <property type="match status" value="2"/>
</dbReference>
<feature type="region of interest" description="Disordered" evidence="3">
    <location>
        <begin position="463"/>
        <end position="490"/>
    </location>
</feature>
<dbReference type="InterPro" id="IPR001245">
    <property type="entry name" value="Ser-Thr/Tyr_kinase_cat_dom"/>
</dbReference>
<dbReference type="EMBL" id="JAFEMO010000006">
    <property type="protein sequence ID" value="KAH7569081.1"/>
    <property type="molecule type" value="Genomic_DNA"/>
</dbReference>
<dbReference type="CDD" id="cd23509">
    <property type="entry name" value="Gnk2-like"/>
    <property type="match status" value="2"/>
</dbReference>
<comment type="caution">
    <text evidence="7">The sequence shown here is derived from an EMBL/GenBank/DDBJ whole genome shotgun (WGS) entry which is preliminary data.</text>
</comment>
<feature type="domain" description="Gnk2-homologous" evidence="6">
    <location>
        <begin position="142"/>
        <end position="245"/>
    </location>
</feature>